<protein>
    <submittedName>
        <fullName evidence="1">Uncharacterized protein</fullName>
    </submittedName>
</protein>
<evidence type="ECO:0000313" key="1">
    <source>
        <dbReference type="EMBL" id="TNN49383.1"/>
    </source>
</evidence>
<dbReference type="EMBL" id="SRLO01000658">
    <property type="protein sequence ID" value="TNN49383.1"/>
    <property type="molecule type" value="Genomic_DNA"/>
</dbReference>
<organism evidence="1 2">
    <name type="scientific">Liparis tanakae</name>
    <name type="common">Tanaka's snailfish</name>
    <dbReference type="NCBI Taxonomy" id="230148"/>
    <lineage>
        <taxon>Eukaryota</taxon>
        <taxon>Metazoa</taxon>
        <taxon>Chordata</taxon>
        <taxon>Craniata</taxon>
        <taxon>Vertebrata</taxon>
        <taxon>Euteleostomi</taxon>
        <taxon>Actinopterygii</taxon>
        <taxon>Neopterygii</taxon>
        <taxon>Teleostei</taxon>
        <taxon>Neoteleostei</taxon>
        <taxon>Acanthomorphata</taxon>
        <taxon>Eupercaria</taxon>
        <taxon>Perciformes</taxon>
        <taxon>Cottioidei</taxon>
        <taxon>Cottales</taxon>
        <taxon>Liparidae</taxon>
        <taxon>Liparis</taxon>
    </lineage>
</organism>
<proteinExistence type="predicted"/>
<keyword evidence="2" id="KW-1185">Reference proteome</keyword>
<dbReference type="Proteomes" id="UP000314294">
    <property type="component" value="Unassembled WGS sequence"/>
</dbReference>
<reference evidence="1 2" key="1">
    <citation type="submission" date="2019-03" db="EMBL/GenBank/DDBJ databases">
        <title>First draft genome of Liparis tanakae, snailfish: a comprehensive survey of snailfish specific genes.</title>
        <authorList>
            <person name="Kim W."/>
            <person name="Song I."/>
            <person name="Jeong J.-H."/>
            <person name="Kim D."/>
            <person name="Kim S."/>
            <person name="Ryu S."/>
            <person name="Song J.Y."/>
            <person name="Lee S.K."/>
        </authorList>
    </citation>
    <scope>NUCLEOTIDE SEQUENCE [LARGE SCALE GENOMIC DNA]</scope>
    <source>
        <tissue evidence="1">Muscle</tissue>
    </source>
</reference>
<accession>A0A4Z2G8V2</accession>
<comment type="caution">
    <text evidence="1">The sequence shown here is derived from an EMBL/GenBank/DDBJ whole genome shotgun (WGS) entry which is preliminary data.</text>
</comment>
<dbReference type="AlphaFoldDB" id="A0A4Z2G8V2"/>
<gene>
    <name evidence="1" type="ORF">EYF80_040395</name>
</gene>
<sequence>MLILYALRSGSGCRNGANRSKGGEIVSNDEKVDKLFDCVYPFLDGTGVFPWASASGGGSSRSEGSADFL</sequence>
<name>A0A4Z2G8V2_9TELE</name>
<evidence type="ECO:0000313" key="2">
    <source>
        <dbReference type="Proteomes" id="UP000314294"/>
    </source>
</evidence>